<dbReference type="Proteomes" id="UP000054874">
    <property type="component" value="Unassembled WGS sequence"/>
</dbReference>
<dbReference type="Gene3D" id="3.40.1090.10">
    <property type="entry name" value="Cytosolic phospholipase A2 catalytic domain"/>
    <property type="match status" value="2"/>
</dbReference>
<reference evidence="6 7" key="1">
    <citation type="submission" date="2015-11" db="EMBL/GenBank/DDBJ databases">
        <title>Butyribacter intestini gen. nov., sp. nov., a butyric acid-producing bacterium of the family Lachnospiraceae isolated from the human faeces.</title>
        <authorList>
            <person name="Zou Y."/>
            <person name="Xue W."/>
            <person name="Luo G."/>
            <person name="Lv M."/>
        </authorList>
    </citation>
    <scope>NUCLEOTIDE SEQUENCE [LARGE SCALE GENOMIC DNA]</scope>
    <source>
        <strain evidence="6 7">ACET-33324</strain>
    </source>
</reference>
<dbReference type="GO" id="GO:0016042">
    <property type="term" value="P:lipid catabolic process"/>
    <property type="evidence" value="ECO:0007669"/>
    <property type="project" value="UniProtKB-UniRule"/>
</dbReference>
<feature type="short sequence motif" description="DGA/G" evidence="4">
    <location>
        <begin position="187"/>
        <end position="189"/>
    </location>
</feature>
<dbReference type="EMBL" id="LNAM01000001">
    <property type="protein sequence ID" value="KSV60610.1"/>
    <property type="molecule type" value="Genomic_DNA"/>
</dbReference>
<keyword evidence="3 4" id="KW-0443">Lipid metabolism</keyword>
<dbReference type="PANTHER" id="PTHR14226:SF57">
    <property type="entry name" value="BLR7027 PROTEIN"/>
    <property type="match status" value="1"/>
</dbReference>
<dbReference type="RefSeq" id="WP_058351089.1">
    <property type="nucleotide sequence ID" value="NZ_CABMMD010000001.1"/>
</dbReference>
<dbReference type="SUPFAM" id="SSF52151">
    <property type="entry name" value="FabD/lysophospholipase-like"/>
    <property type="match status" value="1"/>
</dbReference>
<evidence type="ECO:0000313" key="6">
    <source>
        <dbReference type="EMBL" id="KSV60610.1"/>
    </source>
</evidence>
<keyword evidence="7" id="KW-1185">Reference proteome</keyword>
<dbReference type="CDD" id="cd07209">
    <property type="entry name" value="Pat_hypo_Ecoli_Z1214_like"/>
    <property type="match status" value="1"/>
</dbReference>
<dbReference type="PROSITE" id="PS51635">
    <property type="entry name" value="PNPLA"/>
    <property type="match status" value="1"/>
</dbReference>
<dbReference type="PANTHER" id="PTHR14226">
    <property type="entry name" value="NEUROPATHY TARGET ESTERASE/SWISS CHEESE D.MELANOGASTER"/>
    <property type="match status" value="1"/>
</dbReference>
<keyword evidence="2 4" id="KW-0442">Lipid degradation</keyword>
<gene>
    <name evidence="6" type="ORF">ASU35_00085</name>
</gene>
<name>A0A0V8QJ58_9FIRM</name>
<evidence type="ECO:0000256" key="1">
    <source>
        <dbReference type="ARBA" id="ARBA00022801"/>
    </source>
</evidence>
<dbReference type="STRING" id="290052.ASU35_00085"/>
<dbReference type="InterPro" id="IPR016035">
    <property type="entry name" value="Acyl_Trfase/lysoPLipase"/>
</dbReference>
<dbReference type="InterPro" id="IPR050301">
    <property type="entry name" value="NTE"/>
</dbReference>
<feature type="active site" description="Nucleophile" evidence="4">
    <location>
        <position position="46"/>
    </location>
</feature>
<dbReference type="AlphaFoldDB" id="A0A0V8QJ58"/>
<accession>A0A0V8QJ58</accession>
<dbReference type="GO" id="GO:0016787">
    <property type="term" value="F:hydrolase activity"/>
    <property type="evidence" value="ECO:0007669"/>
    <property type="project" value="UniProtKB-UniRule"/>
</dbReference>
<feature type="domain" description="PNPLA" evidence="5">
    <location>
        <begin position="13"/>
        <end position="200"/>
    </location>
</feature>
<feature type="short sequence motif" description="GXSXG" evidence="4">
    <location>
        <begin position="44"/>
        <end position="48"/>
    </location>
</feature>
<evidence type="ECO:0000313" key="7">
    <source>
        <dbReference type="Proteomes" id="UP000054874"/>
    </source>
</evidence>
<sequence length="389" mass="44858">MKPAIDLSREYGIVLEGGGAKGAYQIGVWKAFREYGVKIKGISGVSVGALNGALICMGDLEKAERIWENITYSRVMDVDDEIMATLMRRDLKKLSLREASLRALEIIKNRGFDVTPLQELMVSEIEEEKIRNSAIEFYLGVVDAGRLREEEFKASELPEGTIKDYLLASAYFPAFRIEKILGKTYLDGGMMNNVPTDVLVKHGYKDIIVIRIFGIGREKRIHIPEDVNILEIAPRADLGNLLEFDSKKSRRNMKIGYYDGLRFLCGLAGEYYYIDSDREECWYLNQLLSVCSENPEQVLSEYHLEDSEPELFIRIVVEQILPQMAARFRLGREFTYKQLYLLWLERMARLLRISRFCVYTEEELLCEVRKKILKNESLETSQGMKVMVY</sequence>
<keyword evidence="1 4" id="KW-0378">Hydrolase</keyword>
<dbReference type="Pfam" id="PF01734">
    <property type="entry name" value="Patatin"/>
    <property type="match status" value="1"/>
</dbReference>
<feature type="active site" description="Proton acceptor" evidence="4">
    <location>
        <position position="187"/>
    </location>
</feature>
<evidence type="ECO:0000256" key="4">
    <source>
        <dbReference type="PROSITE-ProRule" id="PRU01161"/>
    </source>
</evidence>
<organism evidence="6 7">
    <name type="scientific">Acetivibrio ethanolgignens</name>
    <dbReference type="NCBI Taxonomy" id="290052"/>
    <lineage>
        <taxon>Bacteria</taxon>
        <taxon>Bacillati</taxon>
        <taxon>Bacillota</taxon>
        <taxon>Clostridia</taxon>
        <taxon>Eubacteriales</taxon>
        <taxon>Oscillospiraceae</taxon>
        <taxon>Acetivibrio</taxon>
    </lineage>
</organism>
<evidence type="ECO:0000259" key="5">
    <source>
        <dbReference type="PROSITE" id="PS51635"/>
    </source>
</evidence>
<dbReference type="OrthoDB" id="9770965at2"/>
<proteinExistence type="predicted"/>
<protein>
    <recommendedName>
        <fullName evidence="5">PNPLA domain-containing protein</fullName>
    </recommendedName>
</protein>
<evidence type="ECO:0000256" key="2">
    <source>
        <dbReference type="ARBA" id="ARBA00022963"/>
    </source>
</evidence>
<evidence type="ECO:0000256" key="3">
    <source>
        <dbReference type="ARBA" id="ARBA00023098"/>
    </source>
</evidence>
<feature type="short sequence motif" description="GXGXXG" evidence="4">
    <location>
        <begin position="17"/>
        <end position="22"/>
    </location>
</feature>
<comment type="caution">
    <text evidence="6">The sequence shown here is derived from an EMBL/GenBank/DDBJ whole genome shotgun (WGS) entry which is preliminary data.</text>
</comment>
<dbReference type="InterPro" id="IPR002641">
    <property type="entry name" value="PNPLA_dom"/>
</dbReference>